<dbReference type="GO" id="GO:0006979">
    <property type="term" value="P:response to oxidative stress"/>
    <property type="evidence" value="ECO:0007669"/>
    <property type="project" value="TreeGrafter"/>
</dbReference>
<dbReference type="AlphaFoldDB" id="A0A397W4P6"/>
<dbReference type="Proteomes" id="UP000266673">
    <property type="component" value="Unassembled WGS sequence"/>
</dbReference>
<dbReference type="PROSITE" id="PS51352">
    <property type="entry name" value="THIOREDOXIN_2"/>
    <property type="match status" value="1"/>
</dbReference>
<dbReference type="PANTHER" id="PTHR10681:SF171">
    <property type="entry name" value="PEROXIREDOXIN 4"/>
    <property type="match status" value="1"/>
</dbReference>
<comment type="caution">
    <text evidence="12">The sequence shown here is derived from an EMBL/GenBank/DDBJ whole genome shotgun (WGS) entry which is preliminary data.</text>
</comment>
<dbReference type="GO" id="GO:0008379">
    <property type="term" value="F:thioredoxin peroxidase activity"/>
    <property type="evidence" value="ECO:0007669"/>
    <property type="project" value="TreeGrafter"/>
</dbReference>
<dbReference type="FunFam" id="3.40.30.10:FF:000003">
    <property type="entry name" value="Peroxiredoxin 1"/>
    <property type="match status" value="1"/>
</dbReference>
<evidence type="ECO:0000256" key="7">
    <source>
        <dbReference type="ARBA" id="ARBA00023284"/>
    </source>
</evidence>
<keyword evidence="3 9" id="KW-0575">Peroxidase</keyword>
<dbReference type="PANTHER" id="PTHR10681">
    <property type="entry name" value="THIOREDOXIN PEROXIDASE"/>
    <property type="match status" value="1"/>
</dbReference>
<keyword evidence="4 9" id="KW-0049">Antioxidant</keyword>
<dbReference type="SUPFAM" id="SSF52833">
    <property type="entry name" value="Thioredoxin-like"/>
    <property type="match status" value="1"/>
</dbReference>
<dbReference type="GO" id="GO:0042744">
    <property type="term" value="P:hydrogen peroxide catabolic process"/>
    <property type="evidence" value="ECO:0007669"/>
    <property type="project" value="TreeGrafter"/>
</dbReference>
<sequence length="195" mass="21561">MSAKVRSPAPAFTATAVVDGQFKKVSLSDYSGQFVVLFFYPMDFTLVCPTEIIAFSDRINEFTKLNTAVLGVSCDSQFVHLAWVNTPRNKGGLGPMNIPLVADKNQAIAKSYGVLIEEEGIPLRGLFIIDDKGIVRQITVNDLPVGRNVDETIRLIEAIQFTDKHGEVCPIGWKKGDKAINPDKAQDYFSESYKE</sequence>
<dbReference type="InterPro" id="IPR000866">
    <property type="entry name" value="AhpC/TSA"/>
</dbReference>
<organism evidence="12 13">
    <name type="scientific">Gigaspora rosea</name>
    <dbReference type="NCBI Taxonomy" id="44941"/>
    <lineage>
        <taxon>Eukaryota</taxon>
        <taxon>Fungi</taxon>
        <taxon>Fungi incertae sedis</taxon>
        <taxon>Mucoromycota</taxon>
        <taxon>Glomeromycotina</taxon>
        <taxon>Glomeromycetes</taxon>
        <taxon>Diversisporales</taxon>
        <taxon>Gigasporaceae</taxon>
        <taxon>Gigaspora</taxon>
    </lineage>
</organism>
<reference evidence="12 13" key="1">
    <citation type="submission" date="2018-06" db="EMBL/GenBank/DDBJ databases">
        <title>Comparative genomics reveals the genomic features of Rhizophagus irregularis, R. cerebriforme, R. diaphanum and Gigaspora rosea, and their symbiotic lifestyle signature.</title>
        <authorList>
            <person name="Morin E."/>
            <person name="San Clemente H."/>
            <person name="Chen E.C.H."/>
            <person name="De La Providencia I."/>
            <person name="Hainaut M."/>
            <person name="Kuo A."/>
            <person name="Kohler A."/>
            <person name="Murat C."/>
            <person name="Tang N."/>
            <person name="Roy S."/>
            <person name="Loubradou J."/>
            <person name="Henrissat B."/>
            <person name="Grigoriev I.V."/>
            <person name="Corradi N."/>
            <person name="Roux C."/>
            <person name="Martin F.M."/>
        </authorList>
    </citation>
    <scope>NUCLEOTIDE SEQUENCE [LARGE SCALE GENOMIC DNA]</scope>
    <source>
        <strain evidence="12 13">DAOM 194757</strain>
    </source>
</reference>
<dbReference type="Pfam" id="PF00578">
    <property type="entry name" value="AhpC-TSA"/>
    <property type="match status" value="1"/>
</dbReference>
<dbReference type="GO" id="GO:0045454">
    <property type="term" value="P:cell redox homeostasis"/>
    <property type="evidence" value="ECO:0007669"/>
    <property type="project" value="TreeGrafter"/>
</dbReference>
<dbReference type="GO" id="GO:0005829">
    <property type="term" value="C:cytosol"/>
    <property type="evidence" value="ECO:0007669"/>
    <property type="project" value="TreeGrafter"/>
</dbReference>
<evidence type="ECO:0000256" key="3">
    <source>
        <dbReference type="ARBA" id="ARBA00022559"/>
    </source>
</evidence>
<keyword evidence="7 9" id="KW-0676">Redox-active center</keyword>
<dbReference type="EMBL" id="QKWP01000049">
    <property type="protein sequence ID" value="RIB29012.1"/>
    <property type="molecule type" value="Genomic_DNA"/>
</dbReference>
<dbReference type="STRING" id="44941.A0A397W4P6"/>
<evidence type="ECO:0000256" key="2">
    <source>
        <dbReference type="ARBA" id="ARBA00013017"/>
    </source>
</evidence>
<evidence type="ECO:0000313" key="12">
    <source>
        <dbReference type="EMBL" id="RIB29012.1"/>
    </source>
</evidence>
<gene>
    <name evidence="12" type="ORF">C2G38_1995807</name>
</gene>
<dbReference type="InterPro" id="IPR050217">
    <property type="entry name" value="Peroxiredoxin"/>
</dbReference>
<evidence type="ECO:0000256" key="1">
    <source>
        <dbReference type="ARBA" id="ARBA00009796"/>
    </source>
</evidence>
<dbReference type="EC" id="1.11.1.24" evidence="2"/>
<keyword evidence="5 9" id="KW-0560">Oxidoreductase</keyword>
<dbReference type="CDD" id="cd03015">
    <property type="entry name" value="PRX_Typ2cys"/>
    <property type="match status" value="1"/>
</dbReference>
<dbReference type="InterPro" id="IPR036249">
    <property type="entry name" value="Thioredoxin-like_sf"/>
</dbReference>
<evidence type="ECO:0000313" key="13">
    <source>
        <dbReference type="Proteomes" id="UP000266673"/>
    </source>
</evidence>
<dbReference type="InterPro" id="IPR019479">
    <property type="entry name" value="Peroxiredoxin_C"/>
</dbReference>
<name>A0A397W4P6_9GLOM</name>
<evidence type="ECO:0000256" key="5">
    <source>
        <dbReference type="ARBA" id="ARBA00023002"/>
    </source>
</evidence>
<dbReference type="InterPro" id="IPR024706">
    <property type="entry name" value="Peroxiredoxin_AhpC-typ"/>
</dbReference>
<protein>
    <recommendedName>
        <fullName evidence="2">thioredoxin-dependent peroxiredoxin</fullName>
        <ecNumber evidence="2">1.11.1.24</ecNumber>
    </recommendedName>
</protein>
<dbReference type="GO" id="GO:0033554">
    <property type="term" value="P:cellular response to stress"/>
    <property type="evidence" value="ECO:0007669"/>
    <property type="project" value="TreeGrafter"/>
</dbReference>
<evidence type="ECO:0000256" key="9">
    <source>
        <dbReference type="PIRNR" id="PIRNR000239"/>
    </source>
</evidence>
<feature type="active site" description="Cysteine sulfenic acid (-SOH) intermediate; for peroxidase activity" evidence="10">
    <location>
        <position position="48"/>
    </location>
</feature>
<accession>A0A397W4P6</accession>
<proteinExistence type="inferred from homology"/>
<dbReference type="PIRSF" id="PIRSF000239">
    <property type="entry name" value="AHPC"/>
    <property type="match status" value="1"/>
</dbReference>
<dbReference type="Pfam" id="PF10417">
    <property type="entry name" value="1-cysPrx_C"/>
    <property type="match status" value="1"/>
</dbReference>
<dbReference type="InterPro" id="IPR013766">
    <property type="entry name" value="Thioredoxin_domain"/>
</dbReference>
<keyword evidence="13" id="KW-1185">Reference proteome</keyword>
<comment type="catalytic activity">
    <reaction evidence="8">
        <text>a hydroperoxide + [thioredoxin]-dithiol = an alcohol + [thioredoxin]-disulfide + H2O</text>
        <dbReference type="Rhea" id="RHEA:62620"/>
        <dbReference type="Rhea" id="RHEA-COMP:10698"/>
        <dbReference type="Rhea" id="RHEA-COMP:10700"/>
        <dbReference type="ChEBI" id="CHEBI:15377"/>
        <dbReference type="ChEBI" id="CHEBI:29950"/>
        <dbReference type="ChEBI" id="CHEBI:30879"/>
        <dbReference type="ChEBI" id="CHEBI:35924"/>
        <dbReference type="ChEBI" id="CHEBI:50058"/>
        <dbReference type="EC" id="1.11.1.24"/>
    </reaction>
</comment>
<comment type="similarity">
    <text evidence="1">Belongs to the peroxiredoxin family. AhpC/Prx1 subfamily.</text>
</comment>
<evidence type="ECO:0000256" key="6">
    <source>
        <dbReference type="ARBA" id="ARBA00023157"/>
    </source>
</evidence>
<evidence type="ECO:0000256" key="10">
    <source>
        <dbReference type="PIRSR" id="PIRSR000239-1"/>
    </source>
</evidence>
<dbReference type="Gene3D" id="3.40.30.10">
    <property type="entry name" value="Glutaredoxin"/>
    <property type="match status" value="1"/>
</dbReference>
<feature type="domain" description="Thioredoxin" evidence="11">
    <location>
        <begin position="3"/>
        <end position="161"/>
    </location>
</feature>
<keyword evidence="6" id="KW-1015">Disulfide bond</keyword>
<dbReference type="OrthoDB" id="185659at2759"/>
<evidence type="ECO:0000259" key="11">
    <source>
        <dbReference type="PROSITE" id="PS51352"/>
    </source>
</evidence>
<evidence type="ECO:0000256" key="8">
    <source>
        <dbReference type="ARBA" id="ARBA00049091"/>
    </source>
</evidence>
<evidence type="ECO:0000256" key="4">
    <source>
        <dbReference type="ARBA" id="ARBA00022862"/>
    </source>
</evidence>
<comment type="function">
    <text evidence="9">Thiol-specific peroxidase that catalyzes the reduction of hydrogen peroxide and organic hydroperoxides to water and alcohols, respectively.</text>
</comment>